<protein>
    <recommendedName>
        <fullName evidence="9">Fucolectin tachylectin-4 pentraxin-1 domain-containing protein</fullName>
    </recommendedName>
</protein>
<dbReference type="GO" id="GO:0010185">
    <property type="term" value="P:regulation of cellular defense response"/>
    <property type="evidence" value="ECO:0007669"/>
    <property type="project" value="UniProtKB-ARBA"/>
</dbReference>
<evidence type="ECO:0000256" key="3">
    <source>
        <dbReference type="ARBA" id="ARBA00011233"/>
    </source>
</evidence>
<evidence type="ECO:0000313" key="11">
    <source>
        <dbReference type="Proteomes" id="UP000747399"/>
    </source>
</evidence>
<dbReference type="AlphaFoldDB" id="A0A8J4F8S7"/>
<name>A0A8J4F8S7_9CHLO</name>
<comment type="caution">
    <text evidence="10">The sequence shown here is derived from an EMBL/GenBank/DDBJ whole genome shotgun (WGS) entry which is preliminary data.</text>
</comment>
<dbReference type="PANTHER" id="PTHR45713">
    <property type="entry name" value="FTP DOMAIN-CONTAINING PROTEIN"/>
    <property type="match status" value="1"/>
</dbReference>
<evidence type="ECO:0000256" key="7">
    <source>
        <dbReference type="ARBA" id="ARBA00023157"/>
    </source>
</evidence>
<evidence type="ECO:0000256" key="2">
    <source>
        <dbReference type="ARBA" id="ARBA00010147"/>
    </source>
</evidence>
<dbReference type="GO" id="GO:0046872">
    <property type="term" value="F:metal ion binding"/>
    <property type="evidence" value="ECO:0007669"/>
    <property type="project" value="UniProtKB-KW"/>
</dbReference>
<evidence type="ECO:0000259" key="9">
    <source>
        <dbReference type="SMART" id="SM00607"/>
    </source>
</evidence>
<sequence>PVPPSPDPPSPLPPYSRKPTSTFSTPFPPSTLEPTLLDSFPPALLPPPVPSFLLLNAALGKVTFASSIFGINIRRFGPQRAADGVISATGVDIFRSADMDTSPWLSIDLGSLFSVSRVMFYNRRDCCGYLGAGLEFRIGGALVSNTVTMSQIPFNQLVYKTTGSISTGAVITIELEPPVVGRYVTVQAVARGSRQQQLQVAELKVYASPAGMVRTTYLGWSWMSSRLWLGGISSNGSVLSIDDDVPASSIVDCSLMQYGAGYGNDSIVLSIRTERNEGSCCHACFTESNCVHWDYIARSQTCLLRPALAPEVLYVRQDDDRVLGTRNGVSTYIGHPNLPEGFKADNEAMWISSVPTAFVQFGHQHMWSSWQPTTFYRTFWVSQEQLLVVAEQANTNATAAGNVTIIHASTTTGTLMLIADDLAIVHLNGQEVGRTALFPGQSVMQVSGLRIGHNLIELQCQGTSGPPLVVASLVGPRGVVLLHTDHAWNWM</sequence>
<keyword evidence="4" id="KW-0479">Metal-binding</keyword>
<dbReference type="SUPFAM" id="SSF49785">
    <property type="entry name" value="Galactose-binding domain-like"/>
    <property type="match status" value="1"/>
</dbReference>
<dbReference type="InterPro" id="IPR006585">
    <property type="entry name" value="FTP1"/>
</dbReference>
<organism evidence="10 11">
    <name type="scientific">Volvox africanus</name>
    <dbReference type="NCBI Taxonomy" id="51714"/>
    <lineage>
        <taxon>Eukaryota</taxon>
        <taxon>Viridiplantae</taxon>
        <taxon>Chlorophyta</taxon>
        <taxon>core chlorophytes</taxon>
        <taxon>Chlorophyceae</taxon>
        <taxon>CS clade</taxon>
        <taxon>Chlamydomonadales</taxon>
        <taxon>Volvocaceae</taxon>
        <taxon>Volvox</taxon>
    </lineage>
</organism>
<dbReference type="GO" id="GO:0001868">
    <property type="term" value="P:regulation of complement activation, lectin pathway"/>
    <property type="evidence" value="ECO:0007669"/>
    <property type="project" value="UniProtKB-ARBA"/>
</dbReference>
<keyword evidence="5" id="KW-0430">Lectin</keyword>
<dbReference type="SMART" id="SM00607">
    <property type="entry name" value="FTP"/>
    <property type="match status" value="1"/>
</dbReference>
<dbReference type="GO" id="GO:0042806">
    <property type="term" value="F:fucose binding"/>
    <property type="evidence" value="ECO:0007669"/>
    <property type="project" value="UniProtKB-ARBA"/>
</dbReference>
<dbReference type="Gene3D" id="2.60.120.260">
    <property type="entry name" value="Galactose-binding domain-like"/>
    <property type="match status" value="1"/>
</dbReference>
<dbReference type="InterPro" id="IPR051941">
    <property type="entry name" value="BG_Antigen-Binding_Lectin"/>
</dbReference>
<comment type="subunit">
    <text evidence="3">Homotrimer.</text>
</comment>
<comment type="function">
    <text evidence="1">Acts as a defensive agent. Recognizes blood group fucosylated oligosaccharides including A, B, H and Lewis B-type antigens. Does not recognize Lewis A antigen and has low affinity for monovalent haptens.</text>
</comment>
<feature type="non-terminal residue" evidence="10">
    <location>
        <position position="1"/>
    </location>
</feature>
<evidence type="ECO:0000256" key="6">
    <source>
        <dbReference type="ARBA" id="ARBA00022837"/>
    </source>
</evidence>
<dbReference type="EMBL" id="BNCO01000071">
    <property type="protein sequence ID" value="GIL64981.1"/>
    <property type="molecule type" value="Genomic_DNA"/>
</dbReference>
<keyword evidence="6" id="KW-0106">Calcium</keyword>
<feature type="domain" description="Fucolectin tachylectin-4 pentraxin-1" evidence="9">
    <location>
        <begin position="54"/>
        <end position="211"/>
    </location>
</feature>
<keyword evidence="7" id="KW-1015">Disulfide bond</keyword>
<evidence type="ECO:0000313" key="10">
    <source>
        <dbReference type="EMBL" id="GIL64981.1"/>
    </source>
</evidence>
<dbReference type="Pfam" id="PF22633">
    <property type="entry name" value="F5_F8_type_C_2"/>
    <property type="match status" value="1"/>
</dbReference>
<feature type="region of interest" description="Disordered" evidence="8">
    <location>
        <begin position="1"/>
        <end position="28"/>
    </location>
</feature>
<gene>
    <name evidence="10" type="ORF">Vafri_18815</name>
</gene>
<dbReference type="InterPro" id="IPR008979">
    <property type="entry name" value="Galactose-bd-like_sf"/>
</dbReference>
<comment type="similarity">
    <text evidence="2">Belongs to the fucolectin family.</text>
</comment>
<keyword evidence="11" id="KW-1185">Reference proteome</keyword>
<evidence type="ECO:0000256" key="1">
    <source>
        <dbReference type="ARBA" id="ARBA00002219"/>
    </source>
</evidence>
<evidence type="ECO:0000256" key="5">
    <source>
        <dbReference type="ARBA" id="ARBA00022734"/>
    </source>
</evidence>
<accession>A0A8J4F8S7</accession>
<evidence type="ECO:0000256" key="8">
    <source>
        <dbReference type="SAM" id="MobiDB-lite"/>
    </source>
</evidence>
<dbReference type="Proteomes" id="UP000747399">
    <property type="component" value="Unassembled WGS sequence"/>
</dbReference>
<dbReference type="PANTHER" id="PTHR45713:SF6">
    <property type="entry name" value="F5_8 TYPE C DOMAIN-CONTAINING PROTEIN"/>
    <property type="match status" value="1"/>
</dbReference>
<reference evidence="10" key="1">
    <citation type="journal article" date="2021" name="Proc. Natl. Acad. Sci. U.S.A.">
        <title>Three genomes in the algal genus Volvox reveal the fate of a haploid sex-determining region after a transition to homothallism.</title>
        <authorList>
            <person name="Yamamoto K."/>
            <person name="Hamaji T."/>
            <person name="Kawai-Toyooka H."/>
            <person name="Matsuzaki R."/>
            <person name="Takahashi F."/>
            <person name="Nishimura Y."/>
            <person name="Kawachi M."/>
            <person name="Noguchi H."/>
            <person name="Minakuchi Y."/>
            <person name="Umen J.G."/>
            <person name="Toyoda A."/>
            <person name="Nozaki H."/>
        </authorList>
    </citation>
    <scope>NUCLEOTIDE SEQUENCE</scope>
    <source>
        <strain evidence="10">NIES-3780</strain>
    </source>
</reference>
<feature type="compositionally biased region" description="Pro residues" evidence="8">
    <location>
        <begin position="1"/>
        <end position="16"/>
    </location>
</feature>
<proteinExistence type="inferred from homology"/>
<evidence type="ECO:0000256" key="4">
    <source>
        <dbReference type="ARBA" id="ARBA00022723"/>
    </source>
</evidence>